<evidence type="ECO:0000313" key="2">
    <source>
        <dbReference type="EMBL" id="MBA8807701.1"/>
    </source>
</evidence>
<proteinExistence type="predicted"/>
<feature type="compositionally biased region" description="Polar residues" evidence="1">
    <location>
        <begin position="70"/>
        <end position="90"/>
    </location>
</feature>
<dbReference type="RefSeq" id="WP_182615230.1">
    <property type="nucleotide sequence ID" value="NZ_BAAATF010000007.1"/>
</dbReference>
<evidence type="ECO:0000313" key="3">
    <source>
        <dbReference type="Proteomes" id="UP000540568"/>
    </source>
</evidence>
<protein>
    <submittedName>
        <fullName evidence="2">Uncharacterized protein</fullName>
    </submittedName>
</protein>
<dbReference type="AlphaFoldDB" id="A0A7W3PDF9"/>
<accession>A0A7W3PDF9</accession>
<sequence>MYFVMRRGRWAGSSVLALSIGAPSPRANNAGRSALRFSQRGGRGVYPGVMQARVIGGRRRITYARASKPSMRSQQPAASGDVKQQYSMNDHPTRQSRHCRERRFGDAAGDARLLR</sequence>
<feature type="region of interest" description="Disordered" evidence="1">
    <location>
        <begin position="65"/>
        <end position="115"/>
    </location>
</feature>
<organism evidence="2 3">
    <name type="scientific">Promicromonospora sukumoe</name>
    <dbReference type="NCBI Taxonomy" id="88382"/>
    <lineage>
        <taxon>Bacteria</taxon>
        <taxon>Bacillati</taxon>
        <taxon>Actinomycetota</taxon>
        <taxon>Actinomycetes</taxon>
        <taxon>Micrococcales</taxon>
        <taxon>Promicromonosporaceae</taxon>
        <taxon>Promicromonospora</taxon>
    </lineage>
</organism>
<reference evidence="2 3" key="1">
    <citation type="submission" date="2020-07" db="EMBL/GenBank/DDBJ databases">
        <title>Sequencing the genomes of 1000 actinobacteria strains.</title>
        <authorList>
            <person name="Klenk H.-P."/>
        </authorList>
    </citation>
    <scope>NUCLEOTIDE SEQUENCE [LARGE SCALE GENOMIC DNA]</scope>
    <source>
        <strain evidence="2 3">DSM 44121</strain>
    </source>
</reference>
<gene>
    <name evidence="2" type="ORF">FHX71_001643</name>
</gene>
<dbReference type="Proteomes" id="UP000540568">
    <property type="component" value="Unassembled WGS sequence"/>
</dbReference>
<dbReference type="EMBL" id="JACGWV010000001">
    <property type="protein sequence ID" value="MBA8807701.1"/>
    <property type="molecule type" value="Genomic_DNA"/>
</dbReference>
<name>A0A7W3PDF9_9MICO</name>
<evidence type="ECO:0000256" key="1">
    <source>
        <dbReference type="SAM" id="MobiDB-lite"/>
    </source>
</evidence>
<comment type="caution">
    <text evidence="2">The sequence shown here is derived from an EMBL/GenBank/DDBJ whole genome shotgun (WGS) entry which is preliminary data.</text>
</comment>
<keyword evidence="3" id="KW-1185">Reference proteome</keyword>